<keyword evidence="8" id="KW-0411">Iron-sulfur</keyword>
<evidence type="ECO:0000256" key="12">
    <source>
        <dbReference type="ARBA" id="ARBA00067680"/>
    </source>
</evidence>
<dbReference type="Pfam" id="PF13183">
    <property type="entry name" value="Fer4_8"/>
    <property type="match status" value="1"/>
</dbReference>
<dbReference type="Pfam" id="PF02913">
    <property type="entry name" value="FAD-oxidase_C"/>
    <property type="match status" value="1"/>
</dbReference>
<dbReference type="InterPro" id="IPR016164">
    <property type="entry name" value="FAD-linked_Oxase-like_C"/>
</dbReference>
<dbReference type="GO" id="GO:1903457">
    <property type="term" value="P:lactate catabolic process"/>
    <property type="evidence" value="ECO:0007669"/>
    <property type="project" value="TreeGrafter"/>
</dbReference>
<proteinExistence type="inferred from homology"/>
<keyword evidence="3" id="KW-0285">Flavoprotein</keyword>
<dbReference type="PANTHER" id="PTHR11748">
    <property type="entry name" value="D-LACTATE DEHYDROGENASE"/>
    <property type="match status" value="1"/>
</dbReference>
<evidence type="ECO:0000256" key="7">
    <source>
        <dbReference type="ARBA" id="ARBA00023004"/>
    </source>
</evidence>
<dbReference type="InterPro" id="IPR036318">
    <property type="entry name" value="FAD-bd_PCMH-like_sf"/>
</dbReference>
<dbReference type="FunFam" id="3.30.70.2740:FF:000003">
    <property type="entry name" value="Oxidoreductase, FAD-binding, putative"/>
    <property type="match status" value="1"/>
</dbReference>
<dbReference type="Proteomes" id="UP000199626">
    <property type="component" value="Unassembled WGS sequence"/>
</dbReference>
<evidence type="ECO:0000256" key="8">
    <source>
        <dbReference type="ARBA" id="ARBA00023014"/>
    </source>
</evidence>
<feature type="domain" description="FAD-binding PCMH-type" evidence="14">
    <location>
        <begin position="58"/>
        <end position="291"/>
    </location>
</feature>
<dbReference type="Gene3D" id="3.30.465.10">
    <property type="match status" value="1"/>
</dbReference>
<evidence type="ECO:0000256" key="10">
    <source>
        <dbReference type="ARBA" id="ARBA00051291"/>
    </source>
</evidence>
<dbReference type="EMBL" id="FMXN01000001">
    <property type="protein sequence ID" value="SDB04738.1"/>
    <property type="molecule type" value="Genomic_DNA"/>
</dbReference>
<evidence type="ECO:0000256" key="9">
    <source>
        <dbReference type="ARBA" id="ARBA00039003"/>
    </source>
</evidence>
<protein>
    <recommendedName>
        <fullName evidence="12">D-2-hydroxyglutarate dehydrogenase</fullName>
        <ecNumber evidence="9">1.1.99.39</ecNumber>
    </recommendedName>
</protein>
<comment type="cofactor">
    <cofactor evidence="1">
        <name>FAD</name>
        <dbReference type="ChEBI" id="CHEBI:57692"/>
    </cofactor>
</comment>
<sequence length="1019" mass="114344">MSLKNFELPVFSAHERREFNLDSVTKRYLHSLSQQQFDGEIDDSYSGRLVAATDNSVYQQMPQAVLYPRTVAALQQALRLAQSGDYRSVTFSPRGGGTGTNGQSLTQGVVIDLSRHFQQIIAVNAGEQWVHCQAGVVKDALNDAVRPHGLFFSPDLSTSNRATIGGMINTDASGQGSLVYGKTSDHLLELTAVLYNGELLHARPIPRREAERLAQGESLTAAIYRQVLATCVGCREAIVAKFPPLNRFLTGYDLKHCYDPDADTIDLSRLLAGSEGTLAFVCEAKLNLTKIPAHKVLVNVKYDDFFAALRHAPALVKAQATSVETIDSHVLELARQDIIWHQVAEQLQDVPERPMKGINMVEFTALDSQELEQKVDRLCDTLDHVINADPQSGVIGYQICSDAASISTIYAMRKKSVGLLGATKGRRKPIAFAEDTAVPPEHLAAFIAEFRALLDEHGLHYGMFGHVDAGVLHVRPALDMTEPDDERLLRIISDQVAALTAKYGGLMWGEHGKGYRSEYAPQFFGEQLYAELQKIKAVFDPDNRLNPGKICTPWQSQVQLVSVDAIKRGYFDRQIPLHVRTSYQSAMDCNGNGLCFNYERDSAMCPSYKVSGDRRQSPKGRATLLREWLRLSQVHGVPVETLPKQSAQRWLQQSPNAVSDDFNHEVKAAMDTCLACKACASQCPVKVDVPRFRSRFLAWYHQRYRRPVKDYLVKHIEWLAPYLAKLPRLSNGLSHNPVSQWFISRGIGYHDAPRLSVPAVHQRWQRHQWPHLSVEQLQQLTPEQRQSMVVIVQDPFTSFYDAEVVEAFGIVAKRLGYEPVLLRYLGNGKGLHVKGFLGEFKATATRVAQELNQLAQLGLPLVGLDASTTFCLQDEYRDYVDGPLDYQVQLSQEWLVKVLPERAARMALRIPAQPLQLFTHCTEQTQRPAAAQTWQDIFAYWKIPVQLEQTGCCGMAGTYGHEQEHQTQSRQLYAMSWKNKVEREAISLVTGFSCRSQVARLSSEQRALHPLQWLAENRT</sequence>
<evidence type="ECO:0000259" key="13">
    <source>
        <dbReference type="PROSITE" id="PS51379"/>
    </source>
</evidence>
<dbReference type="InterPro" id="IPR004113">
    <property type="entry name" value="FAD-bd_oxidored_4_C"/>
</dbReference>
<dbReference type="InterPro" id="IPR016171">
    <property type="entry name" value="Vanillyl_alc_oxidase_C-sub2"/>
</dbReference>
<accession>A0A1G6A8H8</accession>
<keyword evidence="5" id="KW-0274">FAD</keyword>
<gene>
    <name evidence="15" type="ORF">SAMN02927930_00199</name>
</gene>
<comment type="catalytic activity">
    <reaction evidence="10">
        <text>(R)-2-hydroxyglutarate + A = 2-oxoglutarate + AH2</text>
        <dbReference type="Rhea" id="RHEA:38295"/>
        <dbReference type="ChEBI" id="CHEBI:13193"/>
        <dbReference type="ChEBI" id="CHEBI:15801"/>
        <dbReference type="ChEBI" id="CHEBI:16810"/>
        <dbReference type="ChEBI" id="CHEBI:17499"/>
        <dbReference type="EC" id="1.1.99.39"/>
    </reaction>
    <physiologicalReaction direction="left-to-right" evidence="10">
        <dbReference type="Rhea" id="RHEA:38296"/>
    </physiologicalReaction>
</comment>
<evidence type="ECO:0000256" key="4">
    <source>
        <dbReference type="ARBA" id="ARBA00022723"/>
    </source>
</evidence>
<evidence type="ECO:0000313" key="16">
    <source>
        <dbReference type="Proteomes" id="UP000199626"/>
    </source>
</evidence>
<dbReference type="PROSITE" id="PS51387">
    <property type="entry name" value="FAD_PCMH"/>
    <property type="match status" value="1"/>
</dbReference>
<dbReference type="Gene3D" id="1.10.45.10">
    <property type="entry name" value="Vanillyl-alcohol Oxidase, Chain A, domain 4"/>
    <property type="match status" value="1"/>
</dbReference>
<dbReference type="InterPro" id="IPR009051">
    <property type="entry name" value="Helical_ferredxn"/>
</dbReference>
<feature type="domain" description="4Fe-4S ferredoxin-type" evidence="13">
    <location>
        <begin position="664"/>
        <end position="695"/>
    </location>
</feature>
<dbReference type="GO" id="GO:0051539">
    <property type="term" value="F:4 iron, 4 sulfur cluster binding"/>
    <property type="evidence" value="ECO:0007669"/>
    <property type="project" value="UniProtKB-KW"/>
</dbReference>
<evidence type="ECO:0000256" key="1">
    <source>
        <dbReference type="ARBA" id="ARBA00001974"/>
    </source>
</evidence>
<dbReference type="GO" id="GO:0008720">
    <property type="term" value="F:D-lactate dehydrogenase (NAD+) activity"/>
    <property type="evidence" value="ECO:0007669"/>
    <property type="project" value="TreeGrafter"/>
</dbReference>
<evidence type="ECO:0000256" key="5">
    <source>
        <dbReference type="ARBA" id="ARBA00022827"/>
    </source>
</evidence>
<dbReference type="InterPro" id="IPR016169">
    <property type="entry name" value="FAD-bd_PCMH_sub2"/>
</dbReference>
<name>A0A1G6A8H8_9GAMM</name>
<dbReference type="OrthoDB" id="9811557at2"/>
<keyword evidence="2" id="KW-0004">4Fe-4S</keyword>
<dbReference type="EC" id="1.1.99.39" evidence="9"/>
<dbReference type="Gene3D" id="3.30.43.10">
    <property type="entry name" value="Uridine Diphospho-n-acetylenolpyruvylglucosamine Reductase, domain 2"/>
    <property type="match status" value="1"/>
</dbReference>
<dbReference type="STRING" id="1159017.SAMN02927930_00199"/>
<dbReference type="GO" id="GO:0046872">
    <property type="term" value="F:metal ion binding"/>
    <property type="evidence" value="ECO:0007669"/>
    <property type="project" value="UniProtKB-KW"/>
</dbReference>
<dbReference type="InterPro" id="IPR017896">
    <property type="entry name" value="4Fe4S_Fe-S-bd"/>
</dbReference>
<organism evidence="15 16">
    <name type="scientific">Pseudidiomarina indica</name>
    <dbReference type="NCBI Taxonomy" id="1159017"/>
    <lineage>
        <taxon>Bacteria</taxon>
        <taxon>Pseudomonadati</taxon>
        <taxon>Pseudomonadota</taxon>
        <taxon>Gammaproteobacteria</taxon>
        <taxon>Alteromonadales</taxon>
        <taxon>Idiomarinaceae</taxon>
        <taxon>Pseudidiomarina</taxon>
    </lineage>
</organism>
<keyword evidence="4" id="KW-0479">Metal-binding</keyword>
<dbReference type="InterPro" id="IPR017900">
    <property type="entry name" value="4Fe4S_Fe_S_CS"/>
</dbReference>
<dbReference type="SUPFAM" id="SSF46548">
    <property type="entry name" value="alpha-helical ferredoxin"/>
    <property type="match status" value="1"/>
</dbReference>
<dbReference type="Gene3D" id="3.30.70.2740">
    <property type="match status" value="1"/>
</dbReference>
<dbReference type="Gene3D" id="1.10.1060.10">
    <property type="entry name" value="Alpha-helical ferredoxin"/>
    <property type="match status" value="1"/>
</dbReference>
<evidence type="ECO:0000259" key="14">
    <source>
        <dbReference type="PROSITE" id="PS51387"/>
    </source>
</evidence>
<dbReference type="GO" id="GO:0051990">
    <property type="term" value="F:(R)-2-hydroxyglutarate dehydrogenase activity"/>
    <property type="evidence" value="ECO:0007669"/>
    <property type="project" value="UniProtKB-EC"/>
</dbReference>
<dbReference type="GO" id="GO:0071949">
    <property type="term" value="F:FAD binding"/>
    <property type="evidence" value="ECO:0007669"/>
    <property type="project" value="InterPro"/>
</dbReference>
<keyword evidence="6" id="KW-0560">Oxidoreductase</keyword>
<reference evidence="16" key="1">
    <citation type="submission" date="2016-10" db="EMBL/GenBank/DDBJ databases">
        <authorList>
            <person name="Varghese N."/>
            <person name="Submissions S."/>
        </authorList>
    </citation>
    <scope>NUCLEOTIDE SEQUENCE [LARGE SCALE GENOMIC DNA]</scope>
    <source>
        <strain evidence="16">CGMCC 1.10824</strain>
    </source>
</reference>
<dbReference type="InterPro" id="IPR006094">
    <property type="entry name" value="Oxid_FAD_bind_N"/>
</dbReference>
<dbReference type="GO" id="GO:0004458">
    <property type="term" value="F:D-lactate dehydrogenase (cytochrome) activity"/>
    <property type="evidence" value="ECO:0007669"/>
    <property type="project" value="TreeGrafter"/>
</dbReference>
<evidence type="ECO:0000256" key="11">
    <source>
        <dbReference type="ARBA" id="ARBA00060924"/>
    </source>
</evidence>
<evidence type="ECO:0000313" key="15">
    <source>
        <dbReference type="EMBL" id="SDB04738.1"/>
    </source>
</evidence>
<dbReference type="AlphaFoldDB" id="A0A1G6A8H8"/>
<dbReference type="RefSeq" id="WP_092590819.1">
    <property type="nucleotide sequence ID" value="NZ_FMXN01000001.1"/>
</dbReference>
<evidence type="ECO:0000256" key="3">
    <source>
        <dbReference type="ARBA" id="ARBA00022630"/>
    </source>
</evidence>
<dbReference type="PROSITE" id="PS51379">
    <property type="entry name" value="4FE4S_FER_2"/>
    <property type="match status" value="1"/>
</dbReference>
<keyword evidence="7" id="KW-0408">Iron</keyword>
<dbReference type="InterPro" id="IPR016166">
    <property type="entry name" value="FAD-bd_PCMH"/>
</dbReference>
<comment type="similarity">
    <text evidence="11">In the N-terminal section; belongs to the FAD-binding oxidoreductase/transferase type 4 family.</text>
</comment>
<dbReference type="PANTHER" id="PTHR11748:SF119">
    <property type="entry name" value="D-2-HYDROXYGLUTARATE DEHYDROGENASE"/>
    <property type="match status" value="1"/>
</dbReference>
<dbReference type="PROSITE" id="PS00198">
    <property type="entry name" value="4FE4S_FER_1"/>
    <property type="match status" value="1"/>
</dbReference>
<dbReference type="SUPFAM" id="SSF55103">
    <property type="entry name" value="FAD-linked oxidases, C-terminal domain"/>
    <property type="match status" value="1"/>
</dbReference>
<keyword evidence="16" id="KW-1185">Reference proteome</keyword>
<dbReference type="SUPFAM" id="SSF56176">
    <property type="entry name" value="FAD-binding/transporter-associated domain-like"/>
    <property type="match status" value="1"/>
</dbReference>
<dbReference type="Pfam" id="PF01565">
    <property type="entry name" value="FAD_binding_4"/>
    <property type="match status" value="1"/>
</dbReference>
<evidence type="ECO:0000256" key="6">
    <source>
        <dbReference type="ARBA" id="ARBA00023002"/>
    </source>
</evidence>
<dbReference type="InterPro" id="IPR016167">
    <property type="entry name" value="FAD-bd_PCMH_sub1"/>
</dbReference>
<evidence type="ECO:0000256" key="2">
    <source>
        <dbReference type="ARBA" id="ARBA00022485"/>
    </source>
</evidence>